<keyword evidence="1" id="KW-0812">Transmembrane</keyword>
<evidence type="ECO:0000256" key="1">
    <source>
        <dbReference type="SAM" id="Phobius"/>
    </source>
</evidence>
<dbReference type="AlphaFoldDB" id="A0A7E4ZV91"/>
<dbReference type="WBParaSite" id="Pan_g19263.t1">
    <property type="protein sequence ID" value="Pan_g19263.t1"/>
    <property type="gene ID" value="Pan_g19263"/>
</dbReference>
<feature type="transmembrane region" description="Helical" evidence="1">
    <location>
        <begin position="21"/>
        <end position="42"/>
    </location>
</feature>
<reference evidence="3" key="2">
    <citation type="submission" date="2020-10" db="UniProtKB">
        <authorList>
            <consortium name="WormBaseParasite"/>
        </authorList>
    </citation>
    <scope>IDENTIFICATION</scope>
</reference>
<name>A0A7E4ZV91_PANRE</name>
<sequence>MSLRAALESRIFELAQIAIQESVLCGVLCIGVFIVVATSWLWPGFDPDSLFNLWAWTTPFRTVLYLNCLCPYAFQESAKAMVGQSLNDDCFDSIRVPLSLNAAV</sequence>
<keyword evidence="1" id="KW-0472">Membrane</keyword>
<evidence type="ECO:0000313" key="2">
    <source>
        <dbReference type="Proteomes" id="UP000492821"/>
    </source>
</evidence>
<protein>
    <submittedName>
        <fullName evidence="3">Cation_ATPase_C domain-containing protein</fullName>
    </submittedName>
</protein>
<keyword evidence="1" id="KW-1133">Transmembrane helix</keyword>
<reference evidence="2" key="1">
    <citation type="journal article" date="2013" name="Genetics">
        <title>The draft genome and transcriptome of Panagrellus redivivus are shaped by the harsh demands of a free-living lifestyle.</title>
        <authorList>
            <person name="Srinivasan J."/>
            <person name="Dillman A.R."/>
            <person name="Macchietto M.G."/>
            <person name="Heikkinen L."/>
            <person name="Lakso M."/>
            <person name="Fracchia K.M."/>
            <person name="Antoshechkin I."/>
            <person name="Mortazavi A."/>
            <person name="Wong G."/>
            <person name="Sternberg P.W."/>
        </authorList>
    </citation>
    <scope>NUCLEOTIDE SEQUENCE [LARGE SCALE GENOMIC DNA]</scope>
    <source>
        <strain evidence="2">MT8872</strain>
    </source>
</reference>
<keyword evidence="2" id="KW-1185">Reference proteome</keyword>
<organism evidence="2 3">
    <name type="scientific">Panagrellus redivivus</name>
    <name type="common">Microworm</name>
    <dbReference type="NCBI Taxonomy" id="6233"/>
    <lineage>
        <taxon>Eukaryota</taxon>
        <taxon>Metazoa</taxon>
        <taxon>Ecdysozoa</taxon>
        <taxon>Nematoda</taxon>
        <taxon>Chromadorea</taxon>
        <taxon>Rhabditida</taxon>
        <taxon>Tylenchina</taxon>
        <taxon>Panagrolaimomorpha</taxon>
        <taxon>Panagrolaimoidea</taxon>
        <taxon>Panagrolaimidae</taxon>
        <taxon>Panagrellus</taxon>
    </lineage>
</organism>
<evidence type="ECO:0000313" key="3">
    <source>
        <dbReference type="WBParaSite" id="Pan_g19263.t1"/>
    </source>
</evidence>
<accession>A0A7E4ZV91</accession>
<proteinExistence type="predicted"/>
<dbReference type="Proteomes" id="UP000492821">
    <property type="component" value="Unassembled WGS sequence"/>
</dbReference>